<keyword evidence="6 14" id="KW-0812">Transmembrane</keyword>
<evidence type="ECO:0000256" key="8">
    <source>
        <dbReference type="ARBA" id="ARBA00023004"/>
    </source>
</evidence>
<keyword evidence="12 20" id="KW-0675">Receptor</keyword>
<feature type="chain" id="PRO_5026823259" evidence="17">
    <location>
        <begin position="26"/>
        <end position="777"/>
    </location>
</feature>
<evidence type="ECO:0000256" key="14">
    <source>
        <dbReference type="PROSITE-ProRule" id="PRU01360"/>
    </source>
</evidence>
<evidence type="ECO:0000256" key="7">
    <source>
        <dbReference type="ARBA" id="ARBA00022729"/>
    </source>
</evidence>
<keyword evidence="7 17" id="KW-0732">Signal</keyword>
<keyword evidence="3 14" id="KW-0813">Transport</keyword>
<feature type="domain" description="TonB-dependent receptor-like beta-barrel" evidence="18">
    <location>
        <begin position="323"/>
        <end position="745"/>
    </location>
</feature>
<keyword evidence="21" id="KW-1185">Reference proteome</keyword>
<dbReference type="GO" id="GO:0015344">
    <property type="term" value="F:siderophore uptake transmembrane transporter activity"/>
    <property type="evidence" value="ECO:0007669"/>
    <property type="project" value="TreeGrafter"/>
</dbReference>
<dbReference type="OrthoDB" id="7386960at2"/>
<dbReference type="InterPro" id="IPR012910">
    <property type="entry name" value="Plug_dom"/>
</dbReference>
<feature type="region of interest" description="Disordered" evidence="16">
    <location>
        <begin position="32"/>
        <end position="51"/>
    </location>
</feature>
<dbReference type="InterPro" id="IPR000531">
    <property type="entry name" value="Beta-barrel_TonB"/>
</dbReference>
<dbReference type="InterPro" id="IPR039426">
    <property type="entry name" value="TonB-dep_rcpt-like"/>
</dbReference>
<dbReference type="EMBL" id="WNKX01000013">
    <property type="protein sequence ID" value="MTW12376.1"/>
    <property type="molecule type" value="Genomic_DNA"/>
</dbReference>
<evidence type="ECO:0000256" key="3">
    <source>
        <dbReference type="ARBA" id="ARBA00022448"/>
    </source>
</evidence>
<evidence type="ECO:0000256" key="13">
    <source>
        <dbReference type="ARBA" id="ARBA00023237"/>
    </source>
</evidence>
<dbReference type="InterPro" id="IPR037066">
    <property type="entry name" value="Plug_dom_sf"/>
</dbReference>
<comment type="similarity">
    <text evidence="2 14 15">Belongs to the TonB-dependent receptor family.</text>
</comment>
<evidence type="ECO:0000256" key="1">
    <source>
        <dbReference type="ARBA" id="ARBA00004571"/>
    </source>
</evidence>
<name>A0A6L6QL25_9BURK</name>
<evidence type="ECO:0000259" key="19">
    <source>
        <dbReference type="Pfam" id="PF07715"/>
    </source>
</evidence>
<evidence type="ECO:0000256" key="10">
    <source>
        <dbReference type="ARBA" id="ARBA00023077"/>
    </source>
</evidence>
<dbReference type="PANTHER" id="PTHR32552">
    <property type="entry name" value="FERRICHROME IRON RECEPTOR-RELATED"/>
    <property type="match status" value="1"/>
</dbReference>
<protein>
    <submittedName>
        <fullName evidence="20">TonB-dependent receptor plug domain-containing protein</fullName>
    </submittedName>
</protein>
<reference evidence="20 21" key="1">
    <citation type="submission" date="2019-11" db="EMBL/GenBank/DDBJ databases">
        <title>Type strains purchased from KCTC, JCM and DSMZ.</title>
        <authorList>
            <person name="Lu H."/>
        </authorList>
    </citation>
    <scope>NUCLEOTIDE SEQUENCE [LARGE SCALE GENOMIC DNA]</scope>
    <source>
        <strain evidence="20 21">JCM 31587</strain>
    </source>
</reference>
<evidence type="ECO:0000259" key="18">
    <source>
        <dbReference type="Pfam" id="PF00593"/>
    </source>
</evidence>
<dbReference type="Proteomes" id="UP000472320">
    <property type="component" value="Unassembled WGS sequence"/>
</dbReference>
<evidence type="ECO:0000256" key="11">
    <source>
        <dbReference type="ARBA" id="ARBA00023136"/>
    </source>
</evidence>
<dbReference type="SUPFAM" id="SSF56935">
    <property type="entry name" value="Porins"/>
    <property type="match status" value="1"/>
</dbReference>
<sequence>MVLRTAQRGCMAAAIAAAFAHPAFAQEAIQATAPADSQAPEAQAPAAAPAPADGLKLERVVVTGTASRSSKMRSSVSVSTMESEAISLAAPTSAAEVLRSIPGVRAESSGGEGNANITVRGVPISAGGARYVQMQEDGLPVLQSGDFNFITPDSYVKIDGTLDHLEVVRGGSASTLATNSPGGIINFISKTGEQQGGNIGIQRGLGYDETRYDFDYGGRLAEKTRFFIGGHYRTGEGQRKTGMNTEEGGQIRGNITQELSNGWIRLSFKHLDDKAPTALPVPVRVTNGHISEIPGIDPRDTTFYSPYWTRDISLTKENGKASSNVNDGLRVKSDSFGIAASFDLGNGITLSDNFRKANNSGRFLGVFPANNGVAGNYVIATGPNKGQAYNGAAFSAVVFNTSIDNADNTLNDLKLAKSFAINGGKLTTTGGLYTSLQKLGLTWNFNEYLMQLTGDKPALLQTASTTPGYVGPAWGGCCMRAVDMEYKLLSPYLNVGWEKGPLNVDASVRQDRQRANGTANIATNGLVYEPASEQLVDYKIHHTSYSVGGNYQFSRDLALFARASDGVAFNADRILFGTPLDGSAPISINTVRQVEGGVKWRSGSTSAFLTLFRAKTNESNFEATTQISTANRYDAKGAELEAAWSLGDFRINGGLTWTDAEIVGTAPGQESNIGHTPRRQARITYQIAPSYNAGPLTVGGSLVGTGRSWADDANTIDMPAFRTVNLFARYQFNSQLSLSLSVNNLFNKIGYTEVEGDGHAARSIGGRAVKMGLNYSF</sequence>
<accession>A0A6L6QL25</accession>
<evidence type="ECO:0000256" key="15">
    <source>
        <dbReference type="RuleBase" id="RU003357"/>
    </source>
</evidence>
<dbReference type="Pfam" id="PF07715">
    <property type="entry name" value="Plug"/>
    <property type="match status" value="1"/>
</dbReference>
<dbReference type="Pfam" id="PF00593">
    <property type="entry name" value="TonB_dep_Rec_b-barrel"/>
    <property type="match status" value="1"/>
</dbReference>
<evidence type="ECO:0000313" key="20">
    <source>
        <dbReference type="EMBL" id="MTW12376.1"/>
    </source>
</evidence>
<dbReference type="PANTHER" id="PTHR32552:SF89">
    <property type="entry name" value="CATECHOLATE SIDEROPHORE RECEPTOR FIU"/>
    <property type="match status" value="1"/>
</dbReference>
<evidence type="ECO:0000256" key="17">
    <source>
        <dbReference type="SAM" id="SignalP"/>
    </source>
</evidence>
<keyword evidence="9" id="KW-0406">Ion transport</keyword>
<keyword evidence="11 14" id="KW-0472">Membrane</keyword>
<feature type="domain" description="TonB-dependent receptor plug" evidence="19">
    <location>
        <begin position="71"/>
        <end position="184"/>
    </location>
</feature>
<evidence type="ECO:0000256" key="5">
    <source>
        <dbReference type="ARBA" id="ARBA00022496"/>
    </source>
</evidence>
<keyword evidence="5" id="KW-0410">Iron transport</keyword>
<evidence type="ECO:0000256" key="4">
    <source>
        <dbReference type="ARBA" id="ARBA00022452"/>
    </source>
</evidence>
<keyword evidence="8" id="KW-0408">Iron</keyword>
<dbReference type="InterPro" id="IPR036942">
    <property type="entry name" value="Beta-barrel_TonB_sf"/>
</dbReference>
<feature type="signal peptide" evidence="17">
    <location>
        <begin position="1"/>
        <end position="25"/>
    </location>
</feature>
<evidence type="ECO:0000256" key="9">
    <source>
        <dbReference type="ARBA" id="ARBA00023065"/>
    </source>
</evidence>
<evidence type="ECO:0000256" key="16">
    <source>
        <dbReference type="SAM" id="MobiDB-lite"/>
    </source>
</evidence>
<comment type="caution">
    <text evidence="20">The sequence shown here is derived from an EMBL/GenBank/DDBJ whole genome shotgun (WGS) entry which is preliminary data.</text>
</comment>
<dbReference type="RefSeq" id="WP_155455311.1">
    <property type="nucleotide sequence ID" value="NZ_WNKX01000013.1"/>
</dbReference>
<evidence type="ECO:0000313" key="21">
    <source>
        <dbReference type="Proteomes" id="UP000472320"/>
    </source>
</evidence>
<organism evidence="20 21">
    <name type="scientific">Massilia eburnea</name>
    <dbReference type="NCBI Taxonomy" id="1776165"/>
    <lineage>
        <taxon>Bacteria</taxon>
        <taxon>Pseudomonadati</taxon>
        <taxon>Pseudomonadota</taxon>
        <taxon>Betaproteobacteria</taxon>
        <taxon>Burkholderiales</taxon>
        <taxon>Oxalobacteraceae</taxon>
        <taxon>Telluria group</taxon>
        <taxon>Massilia</taxon>
    </lineage>
</organism>
<gene>
    <name evidence="20" type="ORF">GM658_17350</name>
</gene>
<evidence type="ECO:0000256" key="6">
    <source>
        <dbReference type="ARBA" id="ARBA00022692"/>
    </source>
</evidence>
<dbReference type="AlphaFoldDB" id="A0A6L6QL25"/>
<dbReference type="PROSITE" id="PS52016">
    <property type="entry name" value="TONB_DEPENDENT_REC_3"/>
    <property type="match status" value="1"/>
</dbReference>
<dbReference type="Gene3D" id="2.40.170.20">
    <property type="entry name" value="TonB-dependent receptor, beta-barrel domain"/>
    <property type="match status" value="1"/>
</dbReference>
<evidence type="ECO:0000256" key="12">
    <source>
        <dbReference type="ARBA" id="ARBA00023170"/>
    </source>
</evidence>
<keyword evidence="10 15" id="KW-0798">TonB box</keyword>
<evidence type="ECO:0000256" key="2">
    <source>
        <dbReference type="ARBA" id="ARBA00009810"/>
    </source>
</evidence>
<keyword evidence="13 14" id="KW-0998">Cell outer membrane</keyword>
<keyword evidence="4 14" id="KW-1134">Transmembrane beta strand</keyword>
<proteinExistence type="inferred from homology"/>
<comment type="subcellular location">
    <subcellularLocation>
        <location evidence="1 14">Cell outer membrane</location>
        <topology evidence="1 14">Multi-pass membrane protein</topology>
    </subcellularLocation>
</comment>
<dbReference type="GO" id="GO:0009279">
    <property type="term" value="C:cell outer membrane"/>
    <property type="evidence" value="ECO:0007669"/>
    <property type="project" value="UniProtKB-SubCell"/>
</dbReference>
<dbReference type="Gene3D" id="2.170.130.10">
    <property type="entry name" value="TonB-dependent receptor, plug domain"/>
    <property type="match status" value="1"/>
</dbReference>